<feature type="chain" id="PRO_5022757293" description="DUF4252 domain-containing protein" evidence="1">
    <location>
        <begin position="20"/>
        <end position="150"/>
    </location>
</feature>
<evidence type="ECO:0000313" key="3">
    <source>
        <dbReference type="Proteomes" id="UP000321612"/>
    </source>
</evidence>
<sequence length="150" mass="17170">MKKIVSLLFILCFALNLSAQKKIDGVEFLIDKDAAISVLKEKFGDPQSIMSDRIIFRNIAFDGEQFNEAIFFFDNKGRMYQVRLKSDYVNHAKAEDRMSKLGNKYSCIYKITESENPDDGKFVVGYDINGGRLFTISTFRNTCDLTFGPF</sequence>
<comment type="caution">
    <text evidence="2">The sequence shown here is derived from an EMBL/GenBank/DDBJ whole genome shotgun (WGS) entry which is preliminary data.</text>
</comment>
<keyword evidence="3" id="KW-1185">Reference proteome</keyword>
<protein>
    <recommendedName>
        <fullName evidence="4">DUF4252 domain-containing protein</fullName>
    </recommendedName>
</protein>
<proteinExistence type="predicted"/>
<organism evidence="2 3">
    <name type="scientific">Prevotella brunnea</name>
    <dbReference type="NCBI Taxonomy" id="2508867"/>
    <lineage>
        <taxon>Bacteria</taxon>
        <taxon>Pseudomonadati</taxon>
        <taxon>Bacteroidota</taxon>
        <taxon>Bacteroidia</taxon>
        <taxon>Bacteroidales</taxon>
        <taxon>Prevotellaceae</taxon>
        <taxon>Prevotella</taxon>
    </lineage>
</organism>
<reference evidence="3" key="1">
    <citation type="submission" date="2019-05" db="EMBL/GenBank/DDBJ databases">
        <title>Prevotella brunnea sp. nov., isolated from a wound of a patient.</title>
        <authorList>
            <person name="Buhl M."/>
        </authorList>
    </citation>
    <scope>NUCLEOTIDE SEQUENCE [LARGE SCALE GENOMIC DNA]</scope>
    <source>
        <strain evidence="3">A2672</strain>
    </source>
</reference>
<evidence type="ECO:0000313" key="2">
    <source>
        <dbReference type="EMBL" id="TXJ59149.1"/>
    </source>
</evidence>
<dbReference type="EMBL" id="SDIK01000080">
    <property type="protein sequence ID" value="TXJ59149.1"/>
    <property type="molecule type" value="Genomic_DNA"/>
</dbReference>
<dbReference type="OrthoDB" id="1071705at2"/>
<name>A0A5C8GBH6_9BACT</name>
<gene>
    <name evidence="2" type="ORF">ETF27_09745</name>
</gene>
<dbReference type="Proteomes" id="UP000321612">
    <property type="component" value="Unassembled WGS sequence"/>
</dbReference>
<evidence type="ECO:0008006" key="4">
    <source>
        <dbReference type="Google" id="ProtNLM"/>
    </source>
</evidence>
<feature type="signal peptide" evidence="1">
    <location>
        <begin position="1"/>
        <end position="19"/>
    </location>
</feature>
<evidence type="ECO:0000256" key="1">
    <source>
        <dbReference type="SAM" id="SignalP"/>
    </source>
</evidence>
<dbReference type="RefSeq" id="WP_130828878.1">
    <property type="nucleotide sequence ID" value="NZ_SDIK01000080.1"/>
</dbReference>
<accession>A0A5C8GBH6</accession>
<dbReference type="AlphaFoldDB" id="A0A5C8GBH6"/>
<keyword evidence="1" id="KW-0732">Signal</keyword>